<evidence type="ECO:0000313" key="3">
    <source>
        <dbReference type="EMBL" id="GAX84727.1"/>
    </source>
</evidence>
<dbReference type="InterPro" id="IPR002777">
    <property type="entry name" value="PFD_beta-like"/>
</dbReference>
<dbReference type="Gene3D" id="1.10.287.370">
    <property type="match status" value="1"/>
</dbReference>
<evidence type="ECO:0000313" key="4">
    <source>
        <dbReference type="Proteomes" id="UP000232323"/>
    </source>
</evidence>
<dbReference type="Proteomes" id="UP000232323">
    <property type="component" value="Unassembled WGS sequence"/>
</dbReference>
<dbReference type="Pfam" id="PF01920">
    <property type="entry name" value="Prefoldin_2"/>
    <property type="match status" value="1"/>
</dbReference>
<dbReference type="InterPro" id="IPR009053">
    <property type="entry name" value="Prefoldin"/>
</dbReference>
<accession>A0A250XNS9</accession>
<reference evidence="3 4" key="1">
    <citation type="submission" date="2017-08" db="EMBL/GenBank/DDBJ databases">
        <title>Acidophilic green algal genome provides insights into adaptation to an acidic environment.</title>
        <authorList>
            <person name="Hirooka S."/>
            <person name="Hirose Y."/>
            <person name="Kanesaki Y."/>
            <person name="Higuchi S."/>
            <person name="Fujiwara T."/>
            <person name="Onuma R."/>
            <person name="Era A."/>
            <person name="Ohbayashi R."/>
            <person name="Uzuka A."/>
            <person name="Nozaki H."/>
            <person name="Yoshikawa H."/>
            <person name="Miyagishima S.Y."/>
        </authorList>
    </citation>
    <scope>NUCLEOTIDE SEQUENCE [LARGE SCALE GENOMIC DNA]</scope>
    <source>
        <strain evidence="3 4">NIES-2499</strain>
    </source>
</reference>
<dbReference type="OrthoDB" id="5242628at2759"/>
<dbReference type="GO" id="GO:0016272">
    <property type="term" value="C:prefoldin complex"/>
    <property type="evidence" value="ECO:0007669"/>
    <property type="project" value="InterPro"/>
</dbReference>
<gene>
    <name evidence="3" type="ORF">CEUSTIGMA_g12149.t1</name>
</gene>
<protein>
    <recommendedName>
        <fullName evidence="5">Prefoldin subunit 1</fullName>
    </recommendedName>
</protein>
<dbReference type="GO" id="GO:0009409">
    <property type="term" value="P:response to cold"/>
    <property type="evidence" value="ECO:0007669"/>
    <property type="project" value="UniProtKB-ARBA"/>
</dbReference>
<dbReference type="AlphaFoldDB" id="A0A250XNS9"/>
<name>A0A250XNS9_9CHLO</name>
<dbReference type="GO" id="GO:0051082">
    <property type="term" value="F:unfolded protein binding"/>
    <property type="evidence" value="ECO:0007669"/>
    <property type="project" value="InterPro"/>
</dbReference>
<dbReference type="EMBL" id="BEGY01000134">
    <property type="protein sequence ID" value="GAX84727.1"/>
    <property type="molecule type" value="Genomic_DNA"/>
</dbReference>
<sequence>MSEREEREKAFIELHEKYAQTIDGLRRLTQSERANQLGKQRLELVLKELGSMPDNVPTYKQIGRAYFLEPKSELLSTGAKSIATMGSDLENFKQSKSAVEQKLKEIQKEIQEMAK</sequence>
<comment type="caution">
    <text evidence="3">The sequence shown here is derived from an EMBL/GenBank/DDBJ whole genome shotgun (WGS) entry which is preliminary data.</text>
</comment>
<dbReference type="PANTHER" id="PTHR20903:SF0">
    <property type="entry name" value="PREFOLDIN SUBUNIT 1"/>
    <property type="match status" value="1"/>
</dbReference>
<proteinExistence type="inferred from homology"/>
<dbReference type="GO" id="GO:0044183">
    <property type="term" value="F:protein folding chaperone"/>
    <property type="evidence" value="ECO:0007669"/>
    <property type="project" value="TreeGrafter"/>
</dbReference>
<organism evidence="3 4">
    <name type="scientific">Chlamydomonas eustigma</name>
    <dbReference type="NCBI Taxonomy" id="1157962"/>
    <lineage>
        <taxon>Eukaryota</taxon>
        <taxon>Viridiplantae</taxon>
        <taxon>Chlorophyta</taxon>
        <taxon>core chlorophytes</taxon>
        <taxon>Chlorophyceae</taxon>
        <taxon>CS clade</taxon>
        <taxon>Chlamydomonadales</taxon>
        <taxon>Chlamydomonadaceae</taxon>
        <taxon>Chlamydomonas</taxon>
    </lineage>
</organism>
<comment type="similarity">
    <text evidence="1">Belongs to the prefoldin subunit beta family.</text>
</comment>
<dbReference type="PANTHER" id="PTHR20903">
    <property type="entry name" value="PREFOLDIN SUBUNIT 1-RELATED"/>
    <property type="match status" value="1"/>
</dbReference>
<evidence type="ECO:0000256" key="1">
    <source>
        <dbReference type="ARBA" id="ARBA00008045"/>
    </source>
</evidence>
<keyword evidence="2" id="KW-0143">Chaperone</keyword>
<dbReference type="GO" id="GO:0005737">
    <property type="term" value="C:cytoplasm"/>
    <property type="evidence" value="ECO:0007669"/>
    <property type="project" value="TreeGrafter"/>
</dbReference>
<keyword evidence="4" id="KW-1185">Reference proteome</keyword>
<dbReference type="SUPFAM" id="SSF46579">
    <property type="entry name" value="Prefoldin"/>
    <property type="match status" value="1"/>
</dbReference>
<evidence type="ECO:0000256" key="2">
    <source>
        <dbReference type="ARBA" id="ARBA00023186"/>
    </source>
</evidence>
<evidence type="ECO:0008006" key="5">
    <source>
        <dbReference type="Google" id="ProtNLM"/>
    </source>
</evidence>